<comment type="subcellular location">
    <subcellularLocation>
        <location evidence="1">Membrane</location>
        <topology evidence="1">Multi-pass membrane protein</topology>
    </subcellularLocation>
</comment>
<dbReference type="Pfam" id="PF01490">
    <property type="entry name" value="Aa_trans"/>
    <property type="match status" value="1"/>
</dbReference>
<sequence length="356" mass="38283">MATHEKYHIEAAHGIPEDGSDDREVFGNEKRHEIQYRTLSWPFVAFIMTTEIVTIGTLGFPQAFAVVGMVPGIIVSVFCGVFALYTALLLIDFKLNHPEVHNMGDAGYILFAPFGLGWLGREVLSGGTIIFAIFTVGAMQLTGGLALAALSDHKLCAMVYNAIFAAPILIVSLPRTLDYGLQHLSLIACVSVLISGLIGMIGAGIDPVPGRHIDAAIPQSFSTAFLTITNPVIAYAGHFMFFPLMSEMKQPRDAKKSAWALQIFATTFFVLFGVVTYVYLGSTVTNPSYLSLPSTVWAKAAWGLLLPNILARPLGFTLAVLTLLAGAFICVAGLYAIIDALVQMYASGEVGHPFSC</sequence>
<dbReference type="EMBL" id="JAXOVC010000003">
    <property type="protein sequence ID" value="KAK4503995.1"/>
    <property type="molecule type" value="Genomic_DNA"/>
</dbReference>
<organism evidence="8 9">
    <name type="scientific">Zasmidium cellare</name>
    <name type="common">Wine cellar mold</name>
    <name type="synonym">Racodium cellare</name>
    <dbReference type="NCBI Taxonomy" id="395010"/>
    <lineage>
        <taxon>Eukaryota</taxon>
        <taxon>Fungi</taxon>
        <taxon>Dikarya</taxon>
        <taxon>Ascomycota</taxon>
        <taxon>Pezizomycotina</taxon>
        <taxon>Dothideomycetes</taxon>
        <taxon>Dothideomycetidae</taxon>
        <taxon>Mycosphaerellales</taxon>
        <taxon>Mycosphaerellaceae</taxon>
        <taxon>Zasmidium</taxon>
    </lineage>
</organism>
<name>A0ABR0ERW0_ZASCE</name>
<accession>A0ABR0ERW0</accession>
<proteinExistence type="inferred from homology"/>
<dbReference type="PANTHER" id="PTHR22950">
    <property type="entry name" value="AMINO ACID TRANSPORTER"/>
    <property type="match status" value="1"/>
</dbReference>
<feature type="transmembrane region" description="Helical" evidence="6">
    <location>
        <begin position="225"/>
        <end position="246"/>
    </location>
</feature>
<evidence type="ECO:0000313" key="8">
    <source>
        <dbReference type="EMBL" id="KAK4503995.1"/>
    </source>
</evidence>
<feature type="transmembrane region" description="Helical" evidence="6">
    <location>
        <begin position="66"/>
        <end position="91"/>
    </location>
</feature>
<evidence type="ECO:0000256" key="3">
    <source>
        <dbReference type="ARBA" id="ARBA00022692"/>
    </source>
</evidence>
<keyword evidence="9" id="KW-1185">Reference proteome</keyword>
<evidence type="ECO:0000256" key="1">
    <source>
        <dbReference type="ARBA" id="ARBA00004141"/>
    </source>
</evidence>
<feature type="transmembrane region" description="Helical" evidence="6">
    <location>
        <begin position="184"/>
        <end position="205"/>
    </location>
</feature>
<dbReference type="PANTHER" id="PTHR22950:SF479">
    <property type="entry name" value="AMINO ACID TRANSPORTER (EUROFUNG)-RELATED"/>
    <property type="match status" value="1"/>
</dbReference>
<dbReference type="InterPro" id="IPR013057">
    <property type="entry name" value="AA_transpt_TM"/>
</dbReference>
<gene>
    <name evidence="8" type="ORF">PRZ48_004910</name>
</gene>
<feature type="domain" description="Amino acid transporter transmembrane" evidence="7">
    <location>
        <begin position="38"/>
        <end position="301"/>
    </location>
</feature>
<dbReference type="Proteomes" id="UP001305779">
    <property type="component" value="Unassembled WGS sequence"/>
</dbReference>
<feature type="transmembrane region" description="Helical" evidence="6">
    <location>
        <begin position="314"/>
        <end position="338"/>
    </location>
</feature>
<evidence type="ECO:0000256" key="5">
    <source>
        <dbReference type="ARBA" id="ARBA00023136"/>
    </source>
</evidence>
<feature type="transmembrane region" description="Helical" evidence="6">
    <location>
        <begin position="258"/>
        <end position="280"/>
    </location>
</feature>
<evidence type="ECO:0000256" key="6">
    <source>
        <dbReference type="SAM" id="Phobius"/>
    </source>
</evidence>
<keyword evidence="4 6" id="KW-1133">Transmembrane helix</keyword>
<evidence type="ECO:0000256" key="2">
    <source>
        <dbReference type="ARBA" id="ARBA00008066"/>
    </source>
</evidence>
<reference evidence="8 9" key="1">
    <citation type="journal article" date="2023" name="G3 (Bethesda)">
        <title>A chromosome-level genome assembly of Zasmidium syzygii isolated from banana leaves.</title>
        <authorList>
            <person name="van Westerhoven A.C."/>
            <person name="Mehrabi R."/>
            <person name="Talebi R."/>
            <person name="Steentjes M.B.F."/>
            <person name="Corcolon B."/>
            <person name="Chong P.A."/>
            <person name="Kema G.H.J."/>
            <person name="Seidl M.F."/>
        </authorList>
    </citation>
    <scope>NUCLEOTIDE SEQUENCE [LARGE SCALE GENOMIC DNA]</scope>
    <source>
        <strain evidence="8 9">P124</strain>
    </source>
</reference>
<comment type="caution">
    <text evidence="8">The sequence shown here is derived from an EMBL/GenBank/DDBJ whole genome shotgun (WGS) entry which is preliminary data.</text>
</comment>
<feature type="transmembrane region" description="Helical" evidence="6">
    <location>
        <begin position="157"/>
        <end position="177"/>
    </location>
</feature>
<comment type="similarity">
    <text evidence="2">Belongs to the amino acid/polyamine transporter 2 family.</text>
</comment>
<evidence type="ECO:0000259" key="7">
    <source>
        <dbReference type="Pfam" id="PF01490"/>
    </source>
</evidence>
<evidence type="ECO:0000313" key="9">
    <source>
        <dbReference type="Proteomes" id="UP001305779"/>
    </source>
</evidence>
<keyword evidence="3 6" id="KW-0812">Transmembrane</keyword>
<evidence type="ECO:0000256" key="4">
    <source>
        <dbReference type="ARBA" id="ARBA00022989"/>
    </source>
</evidence>
<feature type="transmembrane region" description="Helical" evidence="6">
    <location>
        <begin position="39"/>
        <end position="60"/>
    </location>
</feature>
<keyword evidence="5 6" id="KW-0472">Membrane</keyword>
<protein>
    <recommendedName>
        <fullName evidence="7">Amino acid transporter transmembrane domain-containing protein</fullName>
    </recommendedName>
</protein>